<dbReference type="OrthoDB" id="82235at2"/>
<dbReference type="HOGENOM" id="CLU_062203_0_0_0"/>
<dbReference type="InterPro" id="IPR029063">
    <property type="entry name" value="SAM-dependent_MTases_sf"/>
</dbReference>
<dbReference type="EMBL" id="CP001685">
    <property type="protein sequence ID" value="ACV38686.1"/>
    <property type="molecule type" value="Genomic_DNA"/>
</dbReference>
<dbReference type="RefSeq" id="WP_015769034.1">
    <property type="nucleotide sequence ID" value="NC_013192.1"/>
</dbReference>
<proteinExistence type="predicted"/>
<dbReference type="Proteomes" id="UP000001910">
    <property type="component" value="Chromosome"/>
</dbReference>
<reference evidence="1 2" key="1">
    <citation type="journal article" date="2009" name="Stand. Genomic Sci.">
        <title>Complete genome sequence of Leptotrichia buccalis type strain (C-1013-b).</title>
        <authorList>
            <person name="Ivanova N."/>
            <person name="Gronow S."/>
            <person name="Lapidus A."/>
            <person name="Copeland A."/>
            <person name="Glavina Del Rio T."/>
            <person name="Nolan M."/>
            <person name="Lucas S."/>
            <person name="Chen F."/>
            <person name="Tice H."/>
            <person name="Cheng J.F."/>
            <person name="Saunders E."/>
            <person name="Bruce D."/>
            <person name="Goodwin L."/>
            <person name="Brettin T."/>
            <person name="Detter J.C."/>
            <person name="Han C."/>
            <person name="Pitluck S."/>
            <person name="Mikhailova N."/>
            <person name="Pati A."/>
            <person name="Mavrommatis K."/>
            <person name="Chen A."/>
            <person name="Palaniappan K."/>
            <person name="Land M."/>
            <person name="Hauser L."/>
            <person name="Chang Y.J."/>
            <person name="Jeffries C.D."/>
            <person name="Chain P."/>
            <person name="Rohde C."/>
            <person name="Goker M."/>
            <person name="Bristow J."/>
            <person name="Eisen J.A."/>
            <person name="Markowitz V."/>
            <person name="Hugenholtz P."/>
            <person name="Kyrpides N.C."/>
            <person name="Klenk H.P."/>
        </authorList>
    </citation>
    <scope>NUCLEOTIDE SEQUENCE [LARGE SCALE GENOMIC DNA]</scope>
    <source>
        <strain evidence="2">ATCC 14201 / DSM 1135 / JCM 12969 / NCTC 10249 / C-1013-b</strain>
    </source>
</reference>
<evidence type="ECO:0000313" key="2">
    <source>
        <dbReference type="Proteomes" id="UP000001910"/>
    </source>
</evidence>
<dbReference type="SUPFAM" id="SSF53335">
    <property type="entry name" value="S-adenosyl-L-methionine-dependent methyltransferases"/>
    <property type="match status" value="1"/>
</dbReference>
<evidence type="ECO:0008006" key="3">
    <source>
        <dbReference type="Google" id="ProtNLM"/>
    </source>
</evidence>
<evidence type="ECO:0000313" key="1">
    <source>
        <dbReference type="EMBL" id="ACV38686.1"/>
    </source>
</evidence>
<dbReference type="eggNOG" id="COG0286">
    <property type="taxonomic scope" value="Bacteria"/>
</dbReference>
<protein>
    <recommendedName>
        <fullName evidence="3">DNA methylase adenine-specific domain-containing protein</fullName>
    </recommendedName>
</protein>
<organism evidence="1 2">
    <name type="scientific">Leptotrichia buccalis (strain ATCC 14201 / DSM 1135 / JCM 12969 / NCTC 10249 / C-1013-b)</name>
    <dbReference type="NCBI Taxonomy" id="523794"/>
    <lineage>
        <taxon>Bacteria</taxon>
        <taxon>Fusobacteriati</taxon>
        <taxon>Fusobacteriota</taxon>
        <taxon>Fusobacteriia</taxon>
        <taxon>Fusobacteriales</taxon>
        <taxon>Leptotrichiaceae</taxon>
        <taxon>Leptotrichia</taxon>
    </lineage>
</organism>
<gene>
    <name evidence="1" type="ordered locus">Lebu_0778</name>
</gene>
<keyword evidence="2" id="KW-1185">Reference proteome</keyword>
<accession>C7N955</accession>
<name>C7N955_LEPBD</name>
<dbReference type="AlphaFoldDB" id="C7N955"/>
<sequence length="377" mass="44444">MKNKFFKLIEEELEDKKNSKKIEFFKISLLLYAVSVSKVVYEELENLRDDNYLFLEYLNYLGFEYNLETSYLENVKIASDKLGIFKETYDMIISHPSKDEYIECLEEMEMELKLDILRGRYIKIAKNYTDNIINLSIMHDSSINQLVLLLLGIQDDEILYNIDFFEENNFYNEKINNTEKNVIIKLLSSMANLKTENKSAVIITKDTHSDKLIYDLIKNTKKGIVEKEAIYSLKAHELEEIIKMDKIESIISMPLNGILKNQIIIFNEEKINKNNIFFIQSQHFFEKGSEKIKIENLKDLSEIFEKREEINGISRSIPNETILNKGCNLDILNYVFKTKEKVDLEKLKQKKINSFDLMKKSSNECDNLINKYLEEIN</sequence>
<dbReference type="KEGG" id="lba:Lebu_0778"/>
<dbReference type="Gene3D" id="3.40.50.150">
    <property type="entry name" value="Vaccinia Virus protein VP39"/>
    <property type="match status" value="1"/>
</dbReference>
<dbReference type="STRING" id="523794.Lebu_0778"/>